<dbReference type="AlphaFoldDB" id="A0ABD3SFE9"/>
<keyword evidence="2" id="KW-1185">Reference proteome</keyword>
<accession>A0ABD3SFE9</accession>
<name>A0ABD3SFE9_9STRA</name>
<sequence length="423" mass="47250">MKRVAHNLAQSVPHEIGELIARDVRLLQRLGRRGLIAHCRPTVDFSTLDNVHHPARRLLQHYKHHSAPVKFSTAPWSQKQVMRALVRGPHKSCQDHLSFLQDEFVDMIHKGQWLVLPYSAVRDLPGLCVSPPGVVPQRERCPRWICDYSWSHVNGDTLPLAAVKAMQFGHALDYILHKVLLADPARDPIYLLKLDISDGFYRIGLAIDDIPKLGVAFPSLPHQETLIAFPLVLPMGWTNSPPIFFTATETVADLANAHIAVGATAPPHPLDDLAESIPPVEPLPPTCQYNIPSIPRDPALPRPVGQLSYIDVFVDDFVGLVQDDPDSLSNRRRVRRILLHAVVDVFRPLEPGDPPERQEPVSLNKLQKGDCSWATIKSVLGPSHEDIGFHPADAASYQHHQMAHGSRRAPLHVSCATRFTQHF</sequence>
<dbReference type="Gene3D" id="3.30.70.270">
    <property type="match status" value="1"/>
</dbReference>
<proteinExistence type="predicted"/>
<protein>
    <submittedName>
        <fullName evidence="1">Uncharacterized protein</fullName>
    </submittedName>
</protein>
<evidence type="ECO:0000313" key="1">
    <source>
        <dbReference type="EMBL" id="KAL3823171.1"/>
    </source>
</evidence>
<reference evidence="1 2" key="1">
    <citation type="submission" date="2024-10" db="EMBL/GenBank/DDBJ databases">
        <title>Updated reference genomes for cyclostephanoid diatoms.</title>
        <authorList>
            <person name="Roberts W.R."/>
            <person name="Alverson A.J."/>
        </authorList>
    </citation>
    <scope>NUCLEOTIDE SEQUENCE [LARGE SCALE GENOMIC DNA]</scope>
    <source>
        <strain evidence="1 2">AJA228-03</strain>
    </source>
</reference>
<dbReference type="Gene3D" id="3.10.10.10">
    <property type="entry name" value="HIV Type 1 Reverse Transcriptase, subunit A, domain 1"/>
    <property type="match status" value="1"/>
</dbReference>
<dbReference type="InterPro" id="IPR043502">
    <property type="entry name" value="DNA/RNA_pol_sf"/>
</dbReference>
<comment type="caution">
    <text evidence="1">The sequence shown here is derived from an EMBL/GenBank/DDBJ whole genome shotgun (WGS) entry which is preliminary data.</text>
</comment>
<dbReference type="SUPFAM" id="SSF56672">
    <property type="entry name" value="DNA/RNA polymerases"/>
    <property type="match status" value="1"/>
</dbReference>
<evidence type="ECO:0000313" key="2">
    <source>
        <dbReference type="Proteomes" id="UP001530377"/>
    </source>
</evidence>
<organism evidence="1 2">
    <name type="scientific">Cyclostephanos tholiformis</name>
    <dbReference type="NCBI Taxonomy" id="382380"/>
    <lineage>
        <taxon>Eukaryota</taxon>
        <taxon>Sar</taxon>
        <taxon>Stramenopiles</taxon>
        <taxon>Ochrophyta</taxon>
        <taxon>Bacillariophyta</taxon>
        <taxon>Coscinodiscophyceae</taxon>
        <taxon>Thalassiosirophycidae</taxon>
        <taxon>Stephanodiscales</taxon>
        <taxon>Stephanodiscaceae</taxon>
        <taxon>Cyclostephanos</taxon>
    </lineage>
</organism>
<gene>
    <name evidence="1" type="ORF">ACHAXA_010055</name>
</gene>
<dbReference type="Proteomes" id="UP001530377">
    <property type="component" value="Unassembled WGS sequence"/>
</dbReference>
<dbReference type="EMBL" id="JALLPB020000044">
    <property type="protein sequence ID" value="KAL3823171.1"/>
    <property type="molecule type" value="Genomic_DNA"/>
</dbReference>
<dbReference type="InterPro" id="IPR043128">
    <property type="entry name" value="Rev_trsase/Diguanyl_cyclase"/>
</dbReference>